<protein>
    <recommendedName>
        <fullName evidence="3">Leucine-binding protein domain-containing protein</fullName>
    </recommendedName>
</protein>
<accession>A0ABN2N4I0</accession>
<dbReference type="Pfam" id="PF13458">
    <property type="entry name" value="Peripla_BP_6"/>
    <property type="match status" value="1"/>
</dbReference>
<evidence type="ECO:0000313" key="5">
    <source>
        <dbReference type="Proteomes" id="UP001500449"/>
    </source>
</evidence>
<keyword evidence="5" id="KW-1185">Reference proteome</keyword>
<dbReference type="InterPro" id="IPR028082">
    <property type="entry name" value="Peripla_BP_I"/>
</dbReference>
<dbReference type="Gene3D" id="3.40.50.2300">
    <property type="match status" value="2"/>
</dbReference>
<reference evidence="4 5" key="1">
    <citation type="journal article" date="2019" name="Int. J. Syst. Evol. Microbiol.">
        <title>The Global Catalogue of Microorganisms (GCM) 10K type strain sequencing project: providing services to taxonomists for standard genome sequencing and annotation.</title>
        <authorList>
            <consortium name="The Broad Institute Genomics Platform"/>
            <consortium name="The Broad Institute Genome Sequencing Center for Infectious Disease"/>
            <person name="Wu L."/>
            <person name="Ma J."/>
        </authorList>
    </citation>
    <scope>NUCLEOTIDE SEQUENCE [LARGE SCALE GENOMIC DNA]</scope>
    <source>
        <strain evidence="4 5">JCM 16009</strain>
    </source>
</reference>
<dbReference type="SUPFAM" id="SSF53822">
    <property type="entry name" value="Periplasmic binding protein-like I"/>
    <property type="match status" value="1"/>
</dbReference>
<proteinExistence type="inferred from homology"/>
<evidence type="ECO:0000259" key="3">
    <source>
        <dbReference type="Pfam" id="PF13458"/>
    </source>
</evidence>
<dbReference type="PANTHER" id="PTHR30483">
    <property type="entry name" value="LEUCINE-SPECIFIC-BINDING PROTEIN"/>
    <property type="match status" value="1"/>
</dbReference>
<comment type="caution">
    <text evidence="4">The sequence shown here is derived from an EMBL/GenBank/DDBJ whole genome shotgun (WGS) entry which is preliminary data.</text>
</comment>
<dbReference type="InterPro" id="IPR028081">
    <property type="entry name" value="Leu-bd"/>
</dbReference>
<dbReference type="PANTHER" id="PTHR30483:SF38">
    <property type="entry name" value="BLR7848 PROTEIN"/>
    <property type="match status" value="1"/>
</dbReference>
<evidence type="ECO:0000313" key="4">
    <source>
        <dbReference type="EMBL" id="GAA1850650.1"/>
    </source>
</evidence>
<dbReference type="RefSeq" id="WP_344417528.1">
    <property type="nucleotide sequence ID" value="NZ_BAAAQK010000009.1"/>
</dbReference>
<comment type="similarity">
    <text evidence="1">Belongs to the leucine-binding protein family.</text>
</comment>
<dbReference type="Proteomes" id="UP001500449">
    <property type="component" value="Unassembled WGS sequence"/>
</dbReference>
<organism evidence="4 5">
    <name type="scientific">Pseudonocardia ailaonensis</name>
    <dbReference type="NCBI Taxonomy" id="367279"/>
    <lineage>
        <taxon>Bacteria</taxon>
        <taxon>Bacillati</taxon>
        <taxon>Actinomycetota</taxon>
        <taxon>Actinomycetes</taxon>
        <taxon>Pseudonocardiales</taxon>
        <taxon>Pseudonocardiaceae</taxon>
        <taxon>Pseudonocardia</taxon>
    </lineage>
</organism>
<name>A0ABN2N4I0_9PSEU</name>
<evidence type="ECO:0000256" key="1">
    <source>
        <dbReference type="ARBA" id="ARBA00010062"/>
    </source>
</evidence>
<dbReference type="CDD" id="cd06341">
    <property type="entry name" value="PBP1_ABC_ligand_binding-like"/>
    <property type="match status" value="1"/>
</dbReference>
<sequence length="368" mass="38352">MIGSIGSYTGRTASTIGPARDGIQMWADSVNAAGGIKGKKVKLIIEDDAGNATTALAKVKELVEQDHVSAIVSDNSVPSPTWSQYVEQKKIPVVGGFSLTPPFYTSPMFFPTGASTSAQTYAELEVAKTFGPKVASYVCAESPNCAALSALQDQVAATVGVDLVINQKVSSTAPSYAPQCQASMAAGANSMIIKVPVRPVIEQCRTLGTPMGFVSGGGNVTADVLASPAAQGLKNVDNRYPLYVDAIAARTEPGRAFTQAVATLAPALQGKVQPFYSAAYIDGMLFKAAVEASGSEQVTPESVLAGLYALPQGFDLGGLIPPLTIVKDKPTVTNCSFLTEIKDGQWAPADQLTVCAPQELTTRLAQQK</sequence>
<gene>
    <name evidence="4" type="ORF">GCM10009836_33190</name>
</gene>
<keyword evidence="2" id="KW-0732">Signal</keyword>
<evidence type="ECO:0000256" key="2">
    <source>
        <dbReference type="ARBA" id="ARBA00022729"/>
    </source>
</evidence>
<dbReference type="EMBL" id="BAAAQK010000009">
    <property type="protein sequence ID" value="GAA1850650.1"/>
    <property type="molecule type" value="Genomic_DNA"/>
</dbReference>
<dbReference type="InterPro" id="IPR051010">
    <property type="entry name" value="BCAA_transport"/>
</dbReference>
<feature type="domain" description="Leucine-binding protein" evidence="3">
    <location>
        <begin position="2"/>
        <end position="344"/>
    </location>
</feature>